<sequence length="170" mass="18453">MNDIDAVNIAMLIMRLGFGLMMMAHGYNHFFRGGRIAGTGRWFDSLGMKPGRIHAIVASVTELGAGALFALGLLTPFAAAGFIGLMTVAIWTVHRKNGFFIIKEGWEYVFLVAVVALFVATSGPAKYSLDHALDIDDNLAGTFGFWLALLLGLGASHAMLLVFYRPTKKQ</sequence>
<dbReference type="PANTHER" id="PTHR33452">
    <property type="entry name" value="OXIDOREDUCTASE CATD-RELATED"/>
    <property type="match status" value="1"/>
</dbReference>
<protein>
    <submittedName>
        <fullName evidence="7">Unannotated protein</fullName>
    </submittedName>
</protein>
<keyword evidence="2" id="KW-1003">Cell membrane</keyword>
<keyword evidence="3 6" id="KW-0812">Transmembrane</keyword>
<proteinExistence type="predicted"/>
<evidence type="ECO:0000256" key="5">
    <source>
        <dbReference type="ARBA" id="ARBA00023136"/>
    </source>
</evidence>
<dbReference type="Pfam" id="PF07681">
    <property type="entry name" value="DoxX"/>
    <property type="match status" value="1"/>
</dbReference>
<feature type="transmembrane region" description="Helical" evidence="6">
    <location>
        <begin position="143"/>
        <end position="164"/>
    </location>
</feature>
<gene>
    <name evidence="7" type="ORF">UFOPK3139_00723</name>
    <name evidence="8" type="ORF">UFOPK3967_00962</name>
</gene>
<accession>A0A6J6ZKP7</accession>
<keyword evidence="5 6" id="KW-0472">Membrane</keyword>
<evidence type="ECO:0000256" key="2">
    <source>
        <dbReference type="ARBA" id="ARBA00022475"/>
    </source>
</evidence>
<dbReference type="GO" id="GO:0005886">
    <property type="term" value="C:plasma membrane"/>
    <property type="evidence" value="ECO:0007669"/>
    <property type="project" value="UniProtKB-SubCell"/>
</dbReference>
<comment type="subcellular location">
    <subcellularLocation>
        <location evidence="1">Cell membrane</location>
        <topology evidence="1">Multi-pass membrane protein</topology>
    </subcellularLocation>
</comment>
<dbReference type="InterPro" id="IPR032808">
    <property type="entry name" value="DoxX"/>
</dbReference>
<evidence type="ECO:0000256" key="4">
    <source>
        <dbReference type="ARBA" id="ARBA00022989"/>
    </source>
</evidence>
<evidence type="ECO:0000313" key="7">
    <source>
        <dbReference type="EMBL" id="CAB4821324.1"/>
    </source>
</evidence>
<dbReference type="PANTHER" id="PTHR33452:SF1">
    <property type="entry name" value="INNER MEMBRANE PROTEIN YPHA-RELATED"/>
    <property type="match status" value="1"/>
</dbReference>
<evidence type="ECO:0000313" key="8">
    <source>
        <dbReference type="EMBL" id="CAB4990341.1"/>
    </source>
</evidence>
<evidence type="ECO:0000256" key="6">
    <source>
        <dbReference type="SAM" id="Phobius"/>
    </source>
</evidence>
<name>A0A6J6ZKP7_9ZZZZ</name>
<organism evidence="7">
    <name type="scientific">freshwater metagenome</name>
    <dbReference type="NCBI Taxonomy" id="449393"/>
    <lineage>
        <taxon>unclassified sequences</taxon>
        <taxon>metagenomes</taxon>
        <taxon>ecological metagenomes</taxon>
    </lineage>
</organism>
<feature type="transmembrane region" description="Helical" evidence="6">
    <location>
        <begin position="105"/>
        <end position="123"/>
    </location>
</feature>
<evidence type="ECO:0000256" key="3">
    <source>
        <dbReference type="ARBA" id="ARBA00022692"/>
    </source>
</evidence>
<feature type="transmembrane region" description="Helical" evidence="6">
    <location>
        <begin position="6"/>
        <end position="30"/>
    </location>
</feature>
<evidence type="ECO:0000256" key="1">
    <source>
        <dbReference type="ARBA" id="ARBA00004651"/>
    </source>
</evidence>
<dbReference type="InterPro" id="IPR051907">
    <property type="entry name" value="DoxX-like_oxidoreductase"/>
</dbReference>
<reference evidence="7" key="1">
    <citation type="submission" date="2020-05" db="EMBL/GenBank/DDBJ databases">
        <authorList>
            <person name="Chiriac C."/>
            <person name="Salcher M."/>
            <person name="Ghai R."/>
            <person name="Kavagutti S V."/>
        </authorList>
    </citation>
    <scope>NUCLEOTIDE SEQUENCE</scope>
</reference>
<dbReference type="AlphaFoldDB" id="A0A6J6ZKP7"/>
<feature type="transmembrane region" description="Helical" evidence="6">
    <location>
        <begin position="77"/>
        <end position="93"/>
    </location>
</feature>
<keyword evidence="4 6" id="KW-1133">Transmembrane helix</keyword>
<dbReference type="EMBL" id="CAFBOS010000045">
    <property type="protein sequence ID" value="CAB4990341.1"/>
    <property type="molecule type" value="Genomic_DNA"/>
</dbReference>
<dbReference type="EMBL" id="CAFABA010000020">
    <property type="protein sequence ID" value="CAB4821324.1"/>
    <property type="molecule type" value="Genomic_DNA"/>
</dbReference>